<evidence type="ECO:0000313" key="2">
    <source>
        <dbReference type="EMBL" id="QIK63005.1"/>
    </source>
</evidence>
<dbReference type="Pfam" id="PF09913">
    <property type="entry name" value="DUF2142"/>
    <property type="match status" value="1"/>
</dbReference>
<accession>A0A6G7XEL8</accession>
<dbReference type="EMBL" id="CP049863">
    <property type="protein sequence ID" value="QIK63005.1"/>
    <property type="molecule type" value="Genomic_DNA"/>
</dbReference>
<sequence>MSVSEASVAVTETAPETRATRSKRPILIGLLAILLMMLSFGAWALASPVGASPDEDFHLASIWCGSGEREGLCGPGSTADSRMVPDNIERAICYAHEPDVSAACQGKNFLDGAFGLTDSDRVNGDGLYPSGYYFWTSLLAGDNMVISTLLIRFAQALLFSALTVGLWALLPRKNRLAYVGGIVATFVPFGMFLIPSINPSGWAISSAVLLLPSLVGYLSTTGWRSWALGGYAVLAALLGLGARGDAAAYTAIAVLAALVLTFEKSRAYFVRAILPLALMVFAAFAFLSANQTGSALSGGMALNDAAEIPKRALIAINLFDLPELFLGIVGQNFDGSPYSGLGWLDTPLPGLVWFSTTAVLAGVLFVALARSDWRKTIALAGVGLATIAIPMLLLVQNGVTVGWQVQPRYIMPLLIMFVIVALMPTRERGSVDAGVPVWRQPTFSLVQGGVAAGLLTVANSVALFFNMRRYVAPGELDLNGAAEWWWRVGPSPMVVWGTGTLAFALFAALLLWVASAQRRKVNDGAE</sequence>
<feature type="transmembrane region" description="Helical" evidence="1">
    <location>
        <begin position="351"/>
        <end position="369"/>
    </location>
</feature>
<feature type="transmembrane region" description="Helical" evidence="1">
    <location>
        <begin position="26"/>
        <end position="46"/>
    </location>
</feature>
<dbReference type="AlphaFoldDB" id="A0A6G7XEL8"/>
<feature type="transmembrane region" description="Helical" evidence="1">
    <location>
        <begin position="144"/>
        <end position="169"/>
    </location>
</feature>
<feature type="transmembrane region" description="Helical" evidence="1">
    <location>
        <begin position="269"/>
        <end position="289"/>
    </location>
</feature>
<dbReference type="KEGG" id="lvi:G7068_07205"/>
<protein>
    <submittedName>
        <fullName evidence="2">DUF2142 domain-containing protein</fullName>
    </submittedName>
</protein>
<dbReference type="Proteomes" id="UP000502677">
    <property type="component" value="Chromosome"/>
</dbReference>
<evidence type="ECO:0000313" key="3">
    <source>
        <dbReference type="Proteomes" id="UP000502677"/>
    </source>
</evidence>
<proteinExistence type="predicted"/>
<keyword evidence="1" id="KW-0812">Transmembrane</keyword>
<dbReference type="InterPro" id="IPR018674">
    <property type="entry name" value="DUF2142_membrane"/>
</dbReference>
<feature type="transmembrane region" description="Helical" evidence="1">
    <location>
        <begin position="225"/>
        <end position="240"/>
    </location>
</feature>
<organism evidence="2 3">
    <name type="scientific">Leucobacter viscericola</name>
    <dbReference type="NCBI Taxonomy" id="2714935"/>
    <lineage>
        <taxon>Bacteria</taxon>
        <taxon>Bacillati</taxon>
        <taxon>Actinomycetota</taxon>
        <taxon>Actinomycetes</taxon>
        <taxon>Micrococcales</taxon>
        <taxon>Microbacteriaceae</taxon>
        <taxon>Leucobacter</taxon>
    </lineage>
</organism>
<dbReference type="RefSeq" id="WP_166290616.1">
    <property type="nucleotide sequence ID" value="NZ_CP049863.1"/>
</dbReference>
<feature type="transmembrane region" description="Helical" evidence="1">
    <location>
        <begin position="200"/>
        <end position="218"/>
    </location>
</feature>
<evidence type="ECO:0000256" key="1">
    <source>
        <dbReference type="SAM" id="Phobius"/>
    </source>
</evidence>
<reference evidence="2 3" key="1">
    <citation type="submission" date="2020-03" db="EMBL/GenBank/DDBJ databases">
        <title>Leucobacter sp. nov., isolated from beetles.</title>
        <authorList>
            <person name="Hyun D.-W."/>
            <person name="Bae J.-W."/>
        </authorList>
    </citation>
    <scope>NUCLEOTIDE SEQUENCE [LARGE SCALE GENOMIC DNA]</scope>
    <source>
        <strain evidence="2 3">HDW9C</strain>
    </source>
</reference>
<keyword evidence="3" id="KW-1185">Reference proteome</keyword>
<name>A0A6G7XEL8_9MICO</name>
<feature type="transmembrane region" description="Helical" evidence="1">
    <location>
        <begin position="493"/>
        <end position="514"/>
    </location>
</feature>
<feature type="transmembrane region" description="Helical" evidence="1">
    <location>
        <begin position="445"/>
        <end position="465"/>
    </location>
</feature>
<keyword evidence="1" id="KW-1133">Transmembrane helix</keyword>
<feature type="transmembrane region" description="Helical" evidence="1">
    <location>
        <begin position="176"/>
        <end position="194"/>
    </location>
</feature>
<gene>
    <name evidence="2" type="ORF">G7068_07205</name>
</gene>
<feature type="transmembrane region" description="Helical" evidence="1">
    <location>
        <begin position="407"/>
        <end position="424"/>
    </location>
</feature>
<feature type="transmembrane region" description="Helical" evidence="1">
    <location>
        <begin position="246"/>
        <end position="262"/>
    </location>
</feature>
<feature type="transmembrane region" description="Helical" evidence="1">
    <location>
        <begin position="376"/>
        <end position="395"/>
    </location>
</feature>
<keyword evidence="1" id="KW-0472">Membrane</keyword>